<dbReference type="RefSeq" id="WP_255507653.1">
    <property type="nucleotide sequence ID" value="NZ_JBHUEJ010000036.1"/>
</dbReference>
<protein>
    <submittedName>
        <fullName evidence="2">Hemin uptake protein HemP</fullName>
    </submittedName>
</protein>
<name>A0ABW4KV52_9BURK</name>
<gene>
    <name evidence="2" type="primary">hemP</name>
    <name evidence="2" type="ORF">ACFSF0_15060</name>
</gene>
<dbReference type="Proteomes" id="UP001597304">
    <property type="component" value="Unassembled WGS sequence"/>
</dbReference>
<organism evidence="2 3">
    <name type="scientific">Ottowia flava</name>
    <dbReference type="NCBI Taxonomy" id="2675430"/>
    <lineage>
        <taxon>Bacteria</taxon>
        <taxon>Pseudomonadati</taxon>
        <taxon>Pseudomonadota</taxon>
        <taxon>Betaproteobacteria</taxon>
        <taxon>Burkholderiales</taxon>
        <taxon>Comamonadaceae</taxon>
        <taxon>Ottowia</taxon>
    </lineage>
</organism>
<dbReference type="Pfam" id="PF10636">
    <property type="entry name" value="hemP"/>
    <property type="match status" value="1"/>
</dbReference>
<dbReference type="EMBL" id="JBHUEJ010000036">
    <property type="protein sequence ID" value="MFD1711929.1"/>
    <property type="molecule type" value="Genomic_DNA"/>
</dbReference>
<accession>A0ABW4KV52</accession>
<comment type="caution">
    <text evidence="2">The sequence shown here is derived from an EMBL/GenBank/DDBJ whole genome shotgun (WGS) entry which is preliminary data.</text>
</comment>
<keyword evidence="3" id="KW-1185">Reference proteome</keyword>
<sequence length="54" mass="5764">MPRPAARAQPEAAPAAAPMPSDQLLQGRKAIEISHNGSVYRLQATKLGKLILTK</sequence>
<feature type="region of interest" description="Disordered" evidence="1">
    <location>
        <begin position="1"/>
        <end position="22"/>
    </location>
</feature>
<evidence type="ECO:0000313" key="3">
    <source>
        <dbReference type="Proteomes" id="UP001597304"/>
    </source>
</evidence>
<evidence type="ECO:0000256" key="1">
    <source>
        <dbReference type="SAM" id="MobiDB-lite"/>
    </source>
</evidence>
<proteinExistence type="predicted"/>
<dbReference type="Gene3D" id="2.10.70.10">
    <property type="entry name" value="Complement Module, domain 1"/>
    <property type="match status" value="1"/>
</dbReference>
<evidence type="ECO:0000313" key="2">
    <source>
        <dbReference type="EMBL" id="MFD1711929.1"/>
    </source>
</evidence>
<reference evidence="3" key="1">
    <citation type="journal article" date="2019" name="Int. J. Syst. Evol. Microbiol.">
        <title>The Global Catalogue of Microorganisms (GCM) 10K type strain sequencing project: providing services to taxonomists for standard genome sequencing and annotation.</title>
        <authorList>
            <consortium name="The Broad Institute Genomics Platform"/>
            <consortium name="The Broad Institute Genome Sequencing Center for Infectious Disease"/>
            <person name="Wu L."/>
            <person name="Ma J."/>
        </authorList>
    </citation>
    <scope>NUCLEOTIDE SEQUENCE [LARGE SCALE GENOMIC DNA]</scope>
    <source>
        <strain evidence="3">LMG 29247</strain>
    </source>
</reference>
<feature type="compositionally biased region" description="Low complexity" evidence="1">
    <location>
        <begin position="1"/>
        <end position="20"/>
    </location>
</feature>
<dbReference type="InterPro" id="IPR019600">
    <property type="entry name" value="Hemin_uptake_protein_HemP"/>
</dbReference>